<accession>A0ABV1G921</accession>
<keyword evidence="2" id="KW-0004">4Fe-4S</keyword>
<dbReference type="Proteomes" id="UP001491552">
    <property type="component" value="Unassembled WGS sequence"/>
</dbReference>
<protein>
    <submittedName>
        <fullName evidence="10">tRNA (N(6)-L-threonylcarbamoyladenosine(37)-C(2))-methylthiotransferase MtaB</fullName>
    </submittedName>
</protein>
<dbReference type="InterPro" id="IPR020612">
    <property type="entry name" value="Methylthiotransferase_CS"/>
</dbReference>
<evidence type="ECO:0000256" key="2">
    <source>
        <dbReference type="ARBA" id="ARBA00022485"/>
    </source>
</evidence>
<keyword evidence="7" id="KW-0411">Iron-sulfur</keyword>
<dbReference type="PROSITE" id="PS51918">
    <property type="entry name" value="RADICAL_SAM"/>
    <property type="match status" value="1"/>
</dbReference>
<dbReference type="NCBIfam" id="TIGR00089">
    <property type="entry name" value="MiaB/RimO family radical SAM methylthiotransferase"/>
    <property type="match status" value="1"/>
</dbReference>
<evidence type="ECO:0000259" key="8">
    <source>
        <dbReference type="PROSITE" id="PS51449"/>
    </source>
</evidence>
<dbReference type="SFLD" id="SFLDG01061">
    <property type="entry name" value="methylthiotransferase"/>
    <property type="match status" value="1"/>
</dbReference>
<evidence type="ECO:0000256" key="7">
    <source>
        <dbReference type="ARBA" id="ARBA00023014"/>
    </source>
</evidence>
<comment type="cofactor">
    <cofactor evidence="1">
        <name>[4Fe-4S] cluster</name>
        <dbReference type="ChEBI" id="CHEBI:49883"/>
    </cofactor>
</comment>
<evidence type="ECO:0000313" key="10">
    <source>
        <dbReference type="EMBL" id="MEQ2511915.1"/>
    </source>
</evidence>
<dbReference type="InterPro" id="IPR006638">
    <property type="entry name" value="Elp3/MiaA/NifB-like_rSAM"/>
</dbReference>
<comment type="caution">
    <text evidence="10">The sequence shown here is derived from an EMBL/GenBank/DDBJ whole genome shotgun (WGS) entry which is preliminary data.</text>
</comment>
<evidence type="ECO:0000256" key="3">
    <source>
        <dbReference type="ARBA" id="ARBA00022679"/>
    </source>
</evidence>
<dbReference type="NCBIfam" id="TIGR01579">
    <property type="entry name" value="MiaB-like-C"/>
    <property type="match status" value="1"/>
</dbReference>
<keyword evidence="11" id="KW-1185">Reference proteome</keyword>
<dbReference type="InterPro" id="IPR058240">
    <property type="entry name" value="rSAM_sf"/>
</dbReference>
<dbReference type="InterPro" id="IPR038135">
    <property type="entry name" value="Methylthiotransferase_N_sf"/>
</dbReference>
<keyword evidence="4" id="KW-0949">S-adenosyl-L-methionine</keyword>
<dbReference type="Pfam" id="PF04055">
    <property type="entry name" value="Radical_SAM"/>
    <property type="match status" value="1"/>
</dbReference>
<dbReference type="RefSeq" id="WP_349136616.1">
    <property type="nucleotide sequence ID" value="NZ_JBBMFF010000250.1"/>
</dbReference>
<dbReference type="PANTHER" id="PTHR11918">
    <property type="entry name" value="RADICAL SAM PROTEINS"/>
    <property type="match status" value="1"/>
</dbReference>
<evidence type="ECO:0000256" key="4">
    <source>
        <dbReference type="ARBA" id="ARBA00022691"/>
    </source>
</evidence>
<dbReference type="PROSITE" id="PS01278">
    <property type="entry name" value="MTTASE_RADICAL"/>
    <property type="match status" value="1"/>
</dbReference>
<proteinExistence type="predicted"/>
<dbReference type="Gene3D" id="3.80.30.20">
    <property type="entry name" value="tm_1862 like domain"/>
    <property type="match status" value="1"/>
</dbReference>
<dbReference type="SMART" id="SM00729">
    <property type="entry name" value="Elp3"/>
    <property type="match status" value="1"/>
</dbReference>
<feature type="domain" description="MTTase N-terminal" evidence="8">
    <location>
        <begin position="1"/>
        <end position="112"/>
    </location>
</feature>
<dbReference type="SFLD" id="SFLDS00029">
    <property type="entry name" value="Radical_SAM"/>
    <property type="match status" value="1"/>
</dbReference>
<dbReference type="InterPro" id="IPR023404">
    <property type="entry name" value="rSAM_horseshoe"/>
</dbReference>
<name>A0ABV1G921_9FIRM</name>
<dbReference type="InterPro" id="IPR013848">
    <property type="entry name" value="Methylthiotransferase_N"/>
</dbReference>
<evidence type="ECO:0000313" key="11">
    <source>
        <dbReference type="Proteomes" id="UP001491552"/>
    </source>
</evidence>
<organism evidence="10 11">
    <name type="scientific">Faecousia intestinalis</name>
    <dbReference type="NCBI Taxonomy" id="3133167"/>
    <lineage>
        <taxon>Bacteria</taxon>
        <taxon>Bacillati</taxon>
        <taxon>Bacillota</taxon>
        <taxon>Clostridia</taxon>
        <taxon>Eubacteriales</taxon>
        <taxon>Oscillospiraceae</taxon>
        <taxon>Faecousia</taxon>
    </lineage>
</organism>
<keyword evidence="3" id="KW-0808">Transferase</keyword>
<gene>
    <name evidence="10" type="primary">mtaB</name>
    <name evidence="10" type="ORF">WMO66_11785</name>
</gene>
<dbReference type="CDD" id="cd01335">
    <property type="entry name" value="Radical_SAM"/>
    <property type="match status" value="1"/>
</dbReference>
<dbReference type="InterPro" id="IPR005839">
    <property type="entry name" value="Methylthiotransferase"/>
</dbReference>
<dbReference type="SUPFAM" id="SSF102114">
    <property type="entry name" value="Radical SAM enzymes"/>
    <property type="match status" value="1"/>
</dbReference>
<dbReference type="InterPro" id="IPR007197">
    <property type="entry name" value="rSAM"/>
</dbReference>
<dbReference type="InterPro" id="IPR006467">
    <property type="entry name" value="MiaB-like_bact"/>
</dbReference>
<dbReference type="SFLD" id="SFLDG01082">
    <property type="entry name" value="B12-binding_domain_containing"/>
    <property type="match status" value="1"/>
</dbReference>
<dbReference type="PANTHER" id="PTHR11918:SF45">
    <property type="entry name" value="THREONYLCARBAMOYLADENOSINE TRNA METHYLTHIOTRANSFERASE"/>
    <property type="match status" value="1"/>
</dbReference>
<feature type="domain" description="Radical SAM core" evidence="9">
    <location>
        <begin position="143"/>
        <end position="371"/>
    </location>
</feature>
<evidence type="ECO:0000256" key="6">
    <source>
        <dbReference type="ARBA" id="ARBA00023004"/>
    </source>
</evidence>
<evidence type="ECO:0000256" key="1">
    <source>
        <dbReference type="ARBA" id="ARBA00001966"/>
    </source>
</evidence>
<dbReference type="Gene3D" id="3.40.50.12160">
    <property type="entry name" value="Methylthiotransferase, N-terminal domain"/>
    <property type="match status" value="1"/>
</dbReference>
<dbReference type="Pfam" id="PF00919">
    <property type="entry name" value="UPF0004"/>
    <property type="match status" value="1"/>
</dbReference>
<reference evidence="10 11" key="1">
    <citation type="submission" date="2024-03" db="EMBL/GenBank/DDBJ databases">
        <title>Human intestinal bacterial collection.</title>
        <authorList>
            <person name="Pauvert C."/>
            <person name="Hitch T.C.A."/>
            <person name="Clavel T."/>
        </authorList>
    </citation>
    <scope>NUCLEOTIDE SEQUENCE [LARGE SCALE GENOMIC DNA]</scope>
    <source>
        <strain evidence="10 11">CLA-AA-H192</strain>
    </source>
</reference>
<keyword evidence="5" id="KW-0479">Metal-binding</keyword>
<evidence type="ECO:0000256" key="5">
    <source>
        <dbReference type="ARBA" id="ARBA00022723"/>
    </source>
</evidence>
<keyword evidence="6" id="KW-0408">Iron</keyword>
<evidence type="ECO:0000259" key="9">
    <source>
        <dbReference type="PROSITE" id="PS51918"/>
    </source>
</evidence>
<dbReference type="EMBL" id="JBBMFF010000250">
    <property type="protein sequence ID" value="MEQ2511915.1"/>
    <property type="molecule type" value="Genomic_DNA"/>
</dbReference>
<sequence length="432" mass="47612">MKFQCYTLGCKVNQYETQAMEQQLLALGHVSGTDADDCDAYLINTCTVTAVADRKNRTLIRRLRREHPQAVIGVCGCYAQVNAGEVEALGVDVVSGSGGREAFVQLVLDAVRQKKAGQNAGQQVLLDDAMRRRAFESLPAGSLGTRTRAMLKVQDGCCNFCTYCIIPYARGPVRSLPLAQAVEQARALEGYREVVLTGIEVASWGRDLKDGSTFADLVESVCRAVPQLRVRLGSLEPRVVDEDFCRRLAACPNFCPQFHLSLQSGSDGVLRRMHRHYDTARYLQSVRLLQQWFPGCAVTTDLIVGFPGETEEEFAESLAFARTCGLAMVHVFPYSRRAGTPAASMPGQLSRAEKADRSARAVAAAAELHREFLTAMCGTEQDVLFEQVEDGWFTGHAPNGMKVYARGEDLHNTVRRVRIEGLQEEGLWGKIL</sequence>
<dbReference type="PROSITE" id="PS51449">
    <property type="entry name" value="MTTASE_N"/>
    <property type="match status" value="1"/>
</dbReference>